<evidence type="ECO:0000313" key="2">
    <source>
        <dbReference type="Proteomes" id="UP000295711"/>
    </source>
</evidence>
<organism evidence="1 2">
    <name type="scientific">Frisingicoccus caecimuris</name>
    <dbReference type="NCBI Taxonomy" id="1796636"/>
    <lineage>
        <taxon>Bacteria</taxon>
        <taxon>Bacillati</taxon>
        <taxon>Bacillota</taxon>
        <taxon>Clostridia</taxon>
        <taxon>Lachnospirales</taxon>
        <taxon>Lachnospiraceae</taxon>
        <taxon>Frisingicoccus</taxon>
    </lineage>
</organism>
<gene>
    <name evidence="1" type="ORF">EV212_10341</name>
</gene>
<dbReference type="RefSeq" id="WP_132089432.1">
    <property type="nucleotide sequence ID" value="NZ_JANKAQ010000003.1"/>
</dbReference>
<dbReference type="AlphaFoldDB" id="A0A4R2LNH0"/>
<dbReference type="EMBL" id="SLXA01000003">
    <property type="protein sequence ID" value="TCO85320.1"/>
    <property type="molecule type" value="Genomic_DNA"/>
</dbReference>
<reference evidence="1 2" key="1">
    <citation type="submission" date="2019-03" db="EMBL/GenBank/DDBJ databases">
        <title>Genomic Encyclopedia of Type Strains, Phase IV (KMG-IV): sequencing the most valuable type-strain genomes for metagenomic binning, comparative biology and taxonomic classification.</title>
        <authorList>
            <person name="Goeker M."/>
        </authorList>
    </citation>
    <scope>NUCLEOTIDE SEQUENCE [LARGE SCALE GENOMIC DNA]</scope>
    <source>
        <strain evidence="1 2">DSM 28559</strain>
    </source>
</reference>
<comment type="caution">
    <text evidence="1">The sequence shown here is derived from an EMBL/GenBank/DDBJ whole genome shotgun (WGS) entry which is preliminary data.</text>
</comment>
<protein>
    <submittedName>
        <fullName evidence="1">Uncharacterized protein</fullName>
    </submittedName>
</protein>
<dbReference type="OrthoDB" id="370211at2"/>
<name>A0A4R2LNH0_9FIRM</name>
<sequence>MYWYEKENGDLLKFEKESFLKFMREYNHPNTKMMFSFDKKHRFCVDVTLPVKPAPDQRWRTFVFHVVYEHDHPGRDADGLFGGSIKVYPMTKLKPGFHHLISDYRMGLPYICQVRSTDPASVNGYTAMTRVLRWIDVYCVWEKTGVDRDR</sequence>
<proteinExistence type="predicted"/>
<evidence type="ECO:0000313" key="1">
    <source>
        <dbReference type="EMBL" id="TCO85320.1"/>
    </source>
</evidence>
<accession>A0A4R2LNH0</accession>
<keyword evidence="2" id="KW-1185">Reference proteome</keyword>
<dbReference type="Proteomes" id="UP000295711">
    <property type="component" value="Unassembled WGS sequence"/>
</dbReference>